<dbReference type="Gene3D" id="3.40.50.300">
    <property type="entry name" value="P-loop containing nucleotide triphosphate hydrolases"/>
    <property type="match status" value="1"/>
</dbReference>
<dbReference type="OrthoDB" id="5649340at2"/>
<name>A0A378HYC1_9GAMM</name>
<dbReference type="InterPro" id="IPR027417">
    <property type="entry name" value="P-loop_NTPase"/>
</dbReference>
<evidence type="ECO:0000313" key="1">
    <source>
        <dbReference type="EMBL" id="STX27693.1"/>
    </source>
</evidence>
<dbReference type="AlphaFoldDB" id="A0A378HYC1"/>
<dbReference type="RefSeq" id="WP_115301489.1">
    <property type="nucleotide sequence ID" value="NZ_CAAAHO010000003.1"/>
</dbReference>
<protein>
    <submittedName>
        <fullName evidence="1">Coiled-coil protein</fullName>
    </submittedName>
</protein>
<accession>A0A378HYC1</accession>
<gene>
    <name evidence="1" type="ORF">NCTC13315_00200</name>
</gene>
<dbReference type="SUPFAM" id="SSF52540">
    <property type="entry name" value="P-loop containing nucleoside triphosphate hydrolases"/>
    <property type="match status" value="1"/>
</dbReference>
<proteinExistence type="predicted"/>
<organism evidence="1 2">
    <name type="scientific">Legionella beliardensis</name>
    <dbReference type="NCBI Taxonomy" id="91822"/>
    <lineage>
        <taxon>Bacteria</taxon>
        <taxon>Pseudomonadati</taxon>
        <taxon>Pseudomonadota</taxon>
        <taxon>Gammaproteobacteria</taxon>
        <taxon>Legionellales</taxon>
        <taxon>Legionellaceae</taxon>
        <taxon>Legionella</taxon>
    </lineage>
</organism>
<evidence type="ECO:0000313" key="2">
    <source>
        <dbReference type="Proteomes" id="UP000254968"/>
    </source>
</evidence>
<keyword evidence="2" id="KW-1185">Reference proteome</keyword>
<sequence>MKIFIKNNKVSRYQDTRSLWQKLELLIAHDLYQYLGGNKPEAMHIATVLLSDFKKKSIAIADKVIDEITLPKYRNLILQHLLNKLYSESSYHVFLEKFALRLSGGKETQLTLSVLQHAGINDTKRLHDVFVAFVSEQKKLAKNFPNFSKIKNEDDYEQFISVLASNPLYEKFLSAFTTYLADAFNDKRESNTQVAAPTVLTPESLLDFFQAISTDIVLGNFNHTPLKKGTLYVEIIQGDLYYTTLNPSGLRVSGFISSNEEELNCRLTSQTTKAELKPYLPHILTITAARGHTSQLVFRHTASLRDKAQAFLTEQANSGLLWANLPASDFIVSEENKFILNHWLADNLPCFINHLIEDSCDRYEQQLKAMAEHAKNQRGMTAYIANEINEVSVLMKDIMHSIIFFNLEKSVYERNSEIDSKLEKLINHIKQLQEFYNTTPLQAPNEVFPKIRGNFEAFINNLIFNRGAGVIHYTSATTTWRLDLISLIEALVKDKAVQVCSIQSNNMEYSYLTDEIGQIIPSHALLREELKLQLTHYLSHDIQAYHRQALCRYHAENLPMTVVKAEPLLATRVKLSVPSKPFNLPSIKFKEAREQAYRHYNMRHILTLKSYTDWTLEERRLQETHNRILQPNFMEGLIDEQLNHAQVAQEKWLTDVLVPRWQTALFLNIAARLITDYRIDTEQVNETAKQLWFDILFSRFTKKLMNHWQTMSLSVAPLAGTGIHENCVAKAKQRMSSLYSALTEDTFDYDVKFQSCLIIEKNKVRKQLINTIIKEFLDNYLDLFTKGKLENKSQYPIGSNKDYVFLGPAASGKSTISNQYIQQQERSDYISLATDDYRGIYLPATDIFEQQDTEQVFIRTQDSAYLISELVEDRLCSLKDKRPNIIVDGVTYKPAHRALIETNNNSIIVCACLDDMAEVVKRSYDRAMREDSSSADRGRYVNTTSLIQMHKAASVDLIASCPPNTKIAFYNTNIPRGEVPPLIATIDTHHEKTLTIHHEKGALLRLTSFFNKKRLNVSAKNDNSLFMSNLQKPGFQIESLFSVLKHGFKIVLHDDQNNPCLIVSNDGMVIHNAEYIKEKLTEKSNEKELLKMMLLYGKYGSLKEVKKQCLIYENSDVLIAKILTNAMDKLQEGNISLAVYKY</sequence>
<dbReference type="Proteomes" id="UP000254968">
    <property type="component" value="Unassembled WGS sequence"/>
</dbReference>
<dbReference type="EMBL" id="UGNV01000001">
    <property type="protein sequence ID" value="STX27693.1"/>
    <property type="molecule type" value="Genomic_DNA"/>
</dbReference>
<reference evidence="1 2" key="1">
    <citation type="submission" date="2018-06" db="EMBL/GenBank/DDBJ databases">
        <authorList>
            <consortium name="Pathogen Informatics"/>
            <person name="Doyle S."/>
        </authorList>
    </citation>
    <scope>NUCLEOTIDE SEQUENCE [LARGE SCALE GENOMIC DNA]</scope>
    <source>
        <strain evidence="1 2">NCTC13315</strain>
    </source>
</reference>